<evidence type="ECO:0000256" key="1">
    <source>
        <dbReference type="SAM" id="Phobius"/>
    </source>
</evidence>
<keyword evidence="3" id="KW-1185">Reference proteome</keyword>
<evidence type="ECO:0008006" key="4">
    <source>
        <dbReference type="Google" id="ProtNLM"/>
    </source>
</evidence>
<feature type="transmembrane region" description="Helical" evidence="1">
    <location>
        <begin position="62"/>
        <end position="81"/>
    </location>
</feature>
<keyword evidence="1" id="KW-1133">Transmembrane helix</keyword>
<dbReference type="EMBL" id="BSND01000004">
    <property type="protein sequence ID" value="GLP99436.1"/>
    <property type="molecule type" value="Genomic_DNA"/>
</dbReference>
<organism evidence="2 3">
    <name type="scientific">Methylophaga thalassica</name>
    <dbReference type="NCBI Taxonomy" id="40223"/>
    <lineage>
        <taxon>Bacteria</taxon>
        <taxon>Pseudomonadati</taxon>
        <taxon>Pseudomonadota</taxon>
        <taxon>Gammaproteobacteria</taxon>
        <taxon>Thiotrichales</taxon>
        <taxon>Piscirickettsiaceae</taxon>
        <taxon>Methylophaga</taxon>
    </lineage>
</organism>
<reference evidence="2" key="1">
    <citation type="journal article" date="2014" name="Int. J. Syst. Evol. Microbiol.">
        <title>Complete genome of a new Firmicutes species belonging to the dominant human colonic microbiota ('Ruminococcus bicirculans') reveals two chromosomes and a selective capacity to utilize plant glucans.</title>
        <authorList>
            <consortium name="NISC Comparative Sequencing Program"/>
            <person name="Wegmann U."/>
            <person name="Louis P."/>
            <person name="Goesmann A."/>
            <person name="Henrissat B."/>
            <person name="Duncan S.H."/>
            <person name="Flint H.J."/>
        </authorList>
    </citation>
    <scope>NUCLEOTIDE SEQUENCE</scope>
    <source>
        <strain evidence="2">NBRC 102424</strain>
    </source>
</reference>
<protein>
    <recommendedName>
        <fullName evidence="4">YggT family protein</fullName>
    </recommendedName>
</protein>
<accession>A0ABQ5TTF0</accession>
<evidence type="ECO:0000313" key="3">
    <source>
        <dbReference type="Proteomes" id="UP001161423"/>
    </source>
</evidence>
<keyword evidence="1" id="KW-0812">Transmembrane</keyword>
<proteinExistence type="predicted"/>
<evidence type="ECO:0000313" key="2">
    <source>
        <dbReference type="EMBL" id="GLP99436.1"/>
    </source>
</evidence>
<reference evidence="2" key="2">
    <citation type="submission" date="2023-01" db="EMBL/GenBank/DDBJ databases">
        <title>Draft genome sequence of Methylophaga thalassica strain NBRC 102424.</title>
        <authorList>
            <person name="Sun Q."/>
            <person name="Mori K."/>
        </authorList>
    </citation>
    <scope>NUCLEOTIDE SEQUENCE</scope>
    <source>
        <strain evidence="2">NBRC 102424</strain>
    </source>
</reference>
<dbReference type="Proteomes" id="UP001161423">
    <property type="component" value="Unassembled WGS sequence"/>
</dbReference>
<name>A0ABQ5TTF0_9GAMM</name>
<sequence>MVISVGFFYYTIFITKSGLHNLIFLLYIDSCHTLNSLIKTHIDHARIPFPLNVVPYRITDDFILIINMLIWLFSILVLHQLRRLDVRIVI</sequence>
<feature type="transmembrane region" description="Helical" evidence="1">
    <location>
        <begin position="7"/>
        <end position="28"/>
    </location>
</feature>
<gene>
    <name evidence="2" type="ORF">GCM10007891_12900</name>
</gene>
<comment type="caution">
    <text evidence="2">The sequence shown here is derived from an EMBL/GenBank/DDBJ whole genome shotgun (WGS) entry which is preliminary data.</text>
</comment>
<keyword evidence="1" id="KW-0472">Membrane</keyword>